<name>A0AAZ1X3S9_OREAU</name>
<dbReference type="InterPro" id="IPR050164">
    <property type="entry name" value="Peptidase_C19"/>
</dbReference>
<dbReference type="InterPro" id="IPR038765">
    <property type="entry name" value="Papain-like_cys_pep_sf"/>
</dbReference>
<dbReference type="SUPFAM" id="SSF54001">
    <property type="entry name" value="Cysteine proteinases"/>
    <property type="match status" value="1"/>
</dbReference>
<dbReference type="Ensembl" id="ENSOABT00000062886.1">
    <property type="protein sequence ID" value="ENSOABP00000062626.1"/>
    <property type="gene ID" value="ENSOABG00000035700.1"/>
</dbReference>
<gene>
    <name evidence="4" type="primary">LOC116321368</name>
</gene>
<dbReference type="GO" id="GO:0004843">
    <property type="term" value="F:cysteine-type deubiquitinase activity"/>
    <property type="evidence" value="ECO:0007669"/>
    <property type="project" value="UniProtKB-UniRule"/>
</dbReference>
<dbReference type="InterPro" id="IPR001394">
    <property type="entry name" value="Peptidase_C19_UCH"/>
</dbReference>
<dbReference type="PANTHER" id="PTHR24006:SF915">
    <property type="entry name" value="UBIQUITIN CARBOXYL-TERMINAL HYDROLASE-RELATED"/>
    <property type="match status" value="1"/>
</dbReference>
<dbReference type="GeneID" id="116321368"/>
<dbReference type="EC" id="3.4.19.12" evidence="1"/>
<evidence type="ECO:0000313" key="5">
    <source>
        <dbReference type="Proteomes" id="UP000472276"/>
    </source>
</evidence>
<keyword evidence="1" id="KW-0378">Hydrolase</keyword>
<reference evidence="4" key="2">
    <citation type="submission" date="2025-08" db="UniProtKB">
        <authorList>
            <consortium name="Ensembl"/>
        </authorList>
    </citation>
    <scope>IDENTIFICATION</scope>
</reference>
<dbReference type="PROSITE" id="PS00972">
    <property type="entry name" value="USP_1"/>
    <property type="match status" value="1"/>
</dbReference>
<evidence type="ECO:0000256" key="2">
    <source>
        <dbReference type="SAM" id="MobiDB-lite"/>
    </source>
</evidence>
<keyword evidence="1" id="KW-0645">Protease</keyword>
<dbReference type="RefSeq" id="XP_039464471.1">
    <property type="nucleotide sequence ID" value="XM_039608537.1"/>
</dbReference>
<dbReference type="InterPro" id="IPR018200">
    <property type="entry name" value="USP_CS"/>
</dbReference>
<feature type="region of interest" description="Disordered" evidence="2">
    <location>
        <begin position="45"/>
        <end position="83"/>
    </location>
</feature>
<dbReference type="InterPro" id="IPR028889">
    <property type="entry name" value="USP"/>
</dbReference>
<reference evidence="4" key="3">
    <citation type="submission" date="2025-09" db="UniProtKB">
        <authorList>
            <consortium name="Ensembl"/>
        </authorList>
    </citation>
    <scope>IDENTIFICATION</scope>
</reference>
<dbReference type="AlphaFoldDB" id="A0AAZ1X3S9"/>
<feature type="region of interest" description="Disordered" evidence="2">
    <location>
        <begin position="128"/>
        <end position="158"/>
    </location>
</feature>
<dbReference type="KEGG" id="oau:116321368"/>
<dbReference type="Gene3D" id="3.90.70.10">
    <property type="entry name" value="Cysteine proteinases"/>
    <property type="match status" value="1"/>
</dbReference>
<protein>
    <recommendedName>
        <fullName evidence="1">Ubiquitin carboxyl-terminal hydrolase</fullName>
        <ecNumber evidence="1">3.4.19.12</ecNumber>
    </recommendedName>
</protein>
<dbReference type="GO" id="GO:0016579">
    <property type="term" value="P:protein deubiquitination"/>
    <property type="evidence" value="ECO:0007669"/>
    <property type="project" value="InterPro"/>
</dbReference>
<feature type="domain" description="USP" evidence="3">
    <location>
        <begin position="205"/>
        <end position="509"/>
    </location>
</feature>
<keyword evidence="1" id="KW-0833">Ubl conjugation pathway</keyword>
<sequence>MKTAERAKETACFQLNFCKAEKIFTAITLSPKMFKLLFHRKKSHKQNVAEKEIPSTSHQSIPDASVAATPTNPENGKKKKKKKRKWRHFFCCSSQTDSDSEAETTTVKTQKKSRWSLFKFWKRKRQVASETTGEPDKMSDSSTGKECGESSHQVKNTTEKIPADLSWDTLIMELLDQESGWEHVFNSGVCGGKTIENQIETTDCFGFPNIGNTCYMNSCLQSLLNIEDFIRDISRQEVLWSAVPEAQLLRRLTDIRDCHESTDYGLKDHHLRSFKKAFSNQAPEYTGSAQKDAHEFLTLFLNEVKRLSPHLKRNAALLGQSYTCPVEDHHVFKMENMRTCKGCGHQSSQQEEFTSLSLDLVPEGSVEDMLETYLKEQEIEFRCDCGGTTSELKSSFDTLPRVLILHLKRFGFTQTYKIQKVDDPVRLQRDLVVPSNQGGGCYSLVSIISHYGGTESGHYICNSVHPEESPYSTSDNWLTYNDAQVLHTTGSAACEEQQNSAYILFYKRNF</sequence>
<dbReference type="GO" id="GO:0005634">
    <property type="term" value="C:nucleus"/>
    <property type="evidence" value="ECO:0007669"/>
    <property type="project" value="TreeGrafter"/>
</dbReference>
<dbReference type="GO" id="GO:0006508">
    <property type="term" value="P:proteolysis"/>
    <property type="evidence" value="ECO:0007669"/>
    <property type="project" value="UniProtKB-KW"/>
</dbReference>
<dbReference type="Proteomes" id="UP000472276">
    <property type="component" value="Unassembled WGS sequence"/>
</dbReference>
<dbReference type="GO" id="GO:0000082">
    <property type="term" value="P:G1/S transition of mitotic cell cycle"/>
    <property type="evidence" value="ECO:0007669"/>
    <property type="project" value="TreeGrafter"/>
</dbReference>
<comment type="catalytic activity">
    <reaction evidence="1">
        <text>Thiol-dependent hydrolysis of ester, thioester, amide, peptide and isopeptide bonds formed by the C-terminal Gly of ubiquitin (a 76-residue protein attached to proteins as an intracellular targeting signal).</text>
        <dbReference type="EC" id="3.4.19.12"/>
    </reaction>
</comment>
<feature type="compositionally biased region" description="Polar residues" evidence="2">
    <location>
        <begin position="140"/>
        <end position="156"/>
    </location>
</feature>
<comment type="similarity">
    <text evidence="1">Belongs to the peptidase C19 family.</text>
</comment>
<accession>A0AAZ1X3S9</accession>
<dbReference type="CDD" id="cd02257">
    <property type="entry name" value="Peptidase_C19"/>
    <property type="match status" value="1"/>
</dbReference>
<dbReference type="PROSITE" id="PS50235">
    <property type="entry name" value="USP_3"/>
    <property type="match status" value="1"/>
</dbReference>
<reference evidence="5" key="1">
    <citation type="submission" date="2020-03" db="EMBL/GenBank/DDBJ databases">
        <title>Evolution of repeat sequences and sex chromosomes of tilapia species revealed by chromosome-level genomes.</title>
        <authorList>
            <person name="Xu L."/>
            <person name="Tao W."/>
            <person name="Wang D."/>
            <person name="Zhou Q."/>
        </authorList>
    </citation>
    <scope>NUCLEOTIDE SEQUENCE [LARGE SCALE GENOMIC DNA]</scope>
    <source>
        <strain evidence="5">Israel</strain>
    </source>
</reference>
<keyword evidence="5" id="KW-1185">Reference proteome</keyword>
<evidence type="ECO:0000313" key="4">
    <source>
        <dbReference type="Ensembl" id="ENSOABP00000062626.1"/>
    </source>
</evidence>
<evidence type="ECO:0000256" key="1">
    <source>
        <dbReference type="RuleBase" id="RU366025"/>
    </source>
</evidence>
<keyword evidence="1" id="KW-0788">Thiol protease</keyword>
<proteinExistence type="inferred from homology"/>
<evidence type="ECO:0000259" key="3">
    <source>
        <dbReference type="PROSITE" id="PS50235"/>
    </source>
</evidence>
<dbReference type="PANTHER" id="PTHR24006">
    <property type="entry name" value="UBIQUITIN CARBOXYL-TERMINAL HYDROLASE"/>
    <property type="match status" value="1"/>
</dbReference>
<dbReference type="Pfam" id="PF00443">
    <property type="entry name" value="UCH"/>
    <property type="match status" value="1"/>
</dbReference>
<dbReference type="GO" id="GO:0005829">
    <property type="term" value="C:cytosol"/>
    <property type="evidence" value="ECO:0007669"/>
    <property type="project" value="TreeGrafter"/>
</dbReference>
<dbReference type="PROSITE" id="PS00973">
    <property type="entry name" value="USP_2"/>
    <property type="match status" value="1"/>
</dbReference>
<feature type="compositionally biased region" description="Polar residues" evidence="2">
    <location>
        <begin position="54"/>
        <end position="74"/>
    </location>
</feature>
<organism evidence="4 5">
    <name type="scientific">Oreochromis aureus</name>
    <name type="common">Israeli tilapia</name>
    <name type="synonym">Chromis aureus</name>
    <dbReference type="NCBI Taxonomy" id="47969"/>
    <lineage>
        <taxon>Eukaryota</taxon>
        <taxon>Metazoa</taxon>
        <taxon>Chordata</taxon>
        <taxon>Craniata</taxon>
        <taxon>Vertebrata</taxon>
        <taxon>Euteleostomi</taxon>
        <taxon>Actinopterygii</taxon>
        <taxon>Neopterygii</taxon>
        <taxon>Teleostei</taxon>
        <taxon>Neoteleostei</taxon>
        <taxon>Acanthomorphata</taxon>
        <taxon>Ovalentaria</taxon>
        <taxon>Cichlomorphae</taxon>
        <taxon>Cichliformes</taxon>
        <taxon>Cichlidae</taxon>
        <taxon>African cichlids</taxon>
        <taxon>Pseudocrenilabrinae</taxon>
        <taxon>Oreochromini</taxon>
        <taxon>Oreochromis</taxon>
    </lineage>
</organism>